<dbReference type="InterPro" id="IPR029033">
    <property type="entry name" value="His_PPase_superfam"/>
</dbReference>
<protein>
    <submittedName>
        <fullName evidence="1">Histidine phosphatase family protein</fullName>
    </submittedName>
</protein>
<dbReference type="PANTHER" id="PTHR48100">
    <property type="entry name" value="BROAD-SPECIFICITY PHOSPHATASE YOR283W-RELATED"/>
    <property type="match status" value="1"/>
</dbReference>
<reference evidence="1 2" key="1">
    <citation type="submission" date="2020-07" db="EMBL/GenBank/DDBJ databases">
        <title>Pseudogemmobacter sp. nov., isolated from poultry manure in Taiwan.</title>
        <authorList>
            <person name="Lin S.-Y."/>
            <person name="Tang Y.-S."/>
            <person name="Young C.-C."/>
        </authorList>
    </citation>
    <scope>NUCLEOTIDE SEQUENCE [LARGE SCALE GENOMIC DNA]</scope>
    <source>
        <strain evidence="1 2">CC-YST710</strain>
    </source>
</reference>
<evidence type="ECO:0000313" key="1">
    <source>
        <dbReference type="EMBL" id="MCB5409029.1"/>
    </source>
</evidence>
<dbReference type="PANTHER" id="PTHR48100:SF1">
    <property type="entry name" value="HISTIDINE PHOSPHATASE FAMILY PROTEIN-RELATED"/>
    <property type="match status" value="1"/>
</dbReference>
<gene>
    <name evidence="1" type="ORF">H0485_03245</name>
</gene>
<dbReference type="SUPFAM" id="SSF53254">
    <property type="entry name" value="Phosphoglycerate mutase-like"/>
    <property type="match status" value="1"/>
</dbReference>
<dbReference type="CDD" id="cd07067">
    <property type="entry name" value="HP_PGM_like"/>
    <property type="match status" value="1"/>
</dbReference>
<keyword evidence="2" id="KW-1185">Reference proteome</keyword>
<dbReference type="RefSeq" id="WP_226933923.1">
    <property type="nucleotide sequence ID" value="NZ_JACDXX010000002.1"/>
</dbReference>
<dbReference type="Proteomes" id="UP001198571">
    <property type="component" value="Unassembled WGS sequence"/>
</dbReference>
<dbReference type="InterPro" id="IPR013078">
    <property type="entry name" value="His_Pase_superF_clade-1"/>
</dbReference>
<name>A0ABS8CI12_9RHOB</name>
<accession>A0ABS8CI12</accession>
<organism evidence="1 2">
    <name type="scientific">Pseudogemmobacter faecipullorum</name>
    <dbReference type="NCBI Taxonomy" id="2755041"/>
    <lineage>
        <taxon>Bacteria</taxon>
        <taxon>Pseudomonadati</taxon>
        <taxon>Pseudomonadota</taxon>
        <taxon>Alphaproteobacteria</taxon>
        <taxon>Rhodobacterales</taxon>
        <taxon>Paracoccaceae</taxon>
        <taxon>Pseudogemmobacter</taxon>
    </lineage>
</organism>
<evidence type="ECO:0000313" key="2">
    <source>
        <dbReference type="Proteomes" id="UP001198571"/>
    </source>
</evidence>
<dbReference type="InterPro" id="IPR050275">
    <property type="entry name" value="PGM_Phosphatase"/>
</dbReference>
<sequence>MTRFWLVRHGPTHARTMVGWSDLPADLSDAPALARLNAALPAEALLISSDLSRAVTTADALSQPGRRRLPHDRALREIHFGAWELRSYAECEAGDPLLARRFWEEPGSLSAPGGESWDLMAGRVSKALARLQGQHSEVIIVAHFGAILAAVQHALQIPAKEVLSHRIGNLSLTCLELGDSATPGRLHRINHSP</sequence>
<dbReference type="SMART" id="SM00855">
    <property type="entry name" value="PGAM"/>
    <property type="match status" value="1"/>
</dbReference>
<comment type="caution">
    <text evidence="1">The sequence shown here is derived from an EMBL/GenBank/DDBJ whole genome shotgun (WGS) entry which is preliminary data.</text>
</comment>
<dbReference type="Pfam" id="PF00300">
    <property type="entry name" value="His_Phos_1"/>
    <property type="match status" value="1"/>
</dbReference>
<dbReference type="Gene3D" id="3.40.50.1240">
    <property type="entry name" value="Phosphoglycerate mutase-like"/>
    <property type="match status" value="1"/>
</dbReference>
<proteinExistence type="predicted"/>
<dbReference type="EMBL" id="JACDXX010000002">
    <property type="protein sequence ID" value="MCB5409029.1"/>
    <property type="molecule type" value="Genomic_DNA"/>
</dbReference>